<dbReference type="Pfam" id="PF07715">
    <property type="entry name" value="Plug"/>
    <property type="match status" value="1"/>
</dbReference>
<comment type="subcellular location">
    <subcellularLocation>
        <location evidence="1 10">Cell outer membrane</location>
        <topology evidence="1 10">Multi-pass membrane protein</topology>
    </subcellularLocation>
</comment>
<dbReference type="Pfam" id="PF00593">
    <property type="entry name" value="TonB_dep_Rec_b-barrel"/>
    <property type="match status" value="1"/>
</dbReference>
<name>A0A420WCU7_9PROT</name>
<evidence type="ECO:0000256" key="3">
    <source>
        <dbReference type="ARBA" id="ARBA00022448"/>
    </source>
</evidence>
<dbReference type="InterPro" id="IPR012910">
    <property type="entry name" value="Plug_dom"/>
</dbReference>
<keyword evidence="9 10" id="KW-0998">Cell outer membrane</keyword>
<comment type="caution">
    <text evidence="14">The sequence shown here is derived from an EMBL/GenBank/DDBJ whole genome shotgun (WGS) entry which is preliminary data.</text>
</comment>
<evidence type="ECO:0000259" key="13">
    <source>
        <dbReference type="Pfam" id="PF07715"/>
    </source>
</evidence>
<keyword evidence="6 11" id="KW-0798">TonB box</keyword>
<proteinExistence type="inferred from homology"/>
<evidence type="ECO:0000256" key="1">
    <source>
        <dbReference type="ARBA" id="ARBA00004571"/>
    </source>
</evidence>
<dbReference type="CDD" id="cd01347">
    <property type="entry name" value="ligand_gated_channel"/>
    <property type="match status" value="1"/>
</dbReference>
<keyword evidence="4 10" id="KW-1134">Transmembrane beta strand</keyword>
<dbReference type="Gene3D" id="2.170.130.10">
    <property type="entry name" value="TonB-dependent receptor, plug domain"/>
    <property type="match status" value="1"/>
</dbReference>
<dbReference type="InParanoid" id="A0A420WCU7"/>
<evidence type="ECO:0000256" key="4">
    <source>
        <dbReference type="ARBA" id="ARBA00022452"/>
    </source>
</evidence>
<reference evidence="14 15" key="1">
    <citation type="submission" date="2018-10" db="EMBL/GenBank/DDBJ databases">
        <title>Genomic Encyclopedia of Type Strains, Phase IV (KMG-IV): sequencing the most valuable type-strain genomes for metagenomic binning, comparative biology and taxonomic classification.</title>
        <authorList>
            <person name="Goeker M."/>
        </authorList>
    </citation>
    <scope>NUCLEOTIDE SEQUENCE [LARGE SCALE GENOMIC DNA]</scope>
    <source>
        <strain evidence="14 15">DSM 22008</strain>
    </source>
</reference>
<keyword evidence="5 10" id="KW-0812">Transmembrane</keyword>
<sequence length="696" mass="76842">MAVSHPAYAQTSEDEIVTTGIRQAYQGEFETLEVPQINQAITSELLEDAGAFTLDAALDLSASVARQNNFGGLWNSFSIRGFSGDINLPSGFLVNGFNAGRGFAGPRDIVGIETVEVLKGPRSALYGRGEPGGTINLVTKRPTLENGGYVQASYGSWNEFRVEGDSDIVFGDGSAGLRLIGFFEDAESFRDEKETQKYGFYPSLRLDLGEASTISYELEYTKQELPQDRGVIYSEEFGYSPRELFVGEPDALIDTEVLGHRVEFQHDFSDDWSVLLGAGYRETSLFGDAYETNFGSRQPYFVDGETISRFFRFRDYETDYFVLRGEVTGEFNTGGLKHRLIAGVDYDSFDNDQVANRFRQGSIGGAASSSLDAETYLLVDVDNPQYGLYDRPDAALQIDRFENLSGIGLYFQDQIDLTDKFQIRFGGRYDSFDQELDNRSSNVIEESSNDYFSPQFGAVYRATDAVSVYASYGEGIRQLSGNDPDGNAFDPNKTKSAEFGVKADLGGLFQNVEGTASATLFKVEQSNILVFGGNFTDPIPAGEAESKGLELDANLIFENDISLWLSYAYTDGEYTNQGVDTSTFTEFEPGSPLVNSPDHQLSLQMSKGFEFAEIPAELGGGILYVGARSGELGTDYTLPDYLTVRLFGEVEPIENIALRLSVDNLFDETYYTDSFASVWTQPGAPRSFRVSARYSF</sequence>
<dbReference type="AlphaFoldDB" id="A0A420WCU7"/>
<keyword evidence="7 10" id="KW-0472">Membrane</keyword>
<dbReference type="EMBL" id="RBII01000002">
    <property type="protein sequence ID" value="RKQ68854.1"/>
    <property type="molecule type" value="Genomic_DNA"/>
</dbReference>
<evidence type="ECO:0000256" key="7">
    <source>
        <dbReference type="ARBA" id="ARBA00023136"/>
    </source>
</evidence>
<accession>A0A420WCU7</accession>
<dbReference type="SUPFAM" id="SSF56935">
    <property type="entry name" value="Porins"/>
    <property type="match status" value="1"/>
</dbReference>
<keyword evidence="8 14" id="KW-0675">Receptor</keyword>
<dbReference type="OrthoDB" id="9760333at2"/>
<dbReference type="InterPro" id="IPR036942">
    <property type="entry name" value="Beta-barrel_TonB_sf"/>
</dbReference>
<protein>
    <submittedName>
        <fullName evidence="14">Iron complex outermembrane receptor protein</fullName>
    </submittedName>
</protein>
<dbReference type="InterPro" id="IPR000531">
    <property type="entry name" value="Beta-barrel_TonB"/>
</dbReference>
<keyword evidence="15" id="KW-1185">Reference proteome</keyword>
<evidence type="ECO:0000256" key="10">
    <source>
        <dbReference type="PROSITE-ProRule" id="PRU01360"/>
    </source>
</evidence>
<feature type="domain" description="TonB-dependent receptor-like beta-barrel" evidence="12">
    <location>
        <begin position="203"/>
        <end position="665"/>
    </location>
</feature>
<evidence type="ECO:0000256" key="5">
    <source>
        <dbReference type="ARBA" id="ARBA00022692"/>
    </source>
</evidence>
<dbReference type="InterPro" id="IPR010105">
    <property type="entry name" value="TonB_sidphr_rcpt"/>
</dbReference>
<evidence type="ECO:0000256" key="11">
    <source>
        <dbReference type="RuleBase" id="RU003357"/>
    </source>
</evidence>
<dbReference type="GO" id="GO:0038023">
    <property type="term" value="F:signaling receptor activity"/>
    <property type="evidence" value="ECO:0007669"/>
    <property type="project" value="InterPro"/>
</dbReference>
<keyword evidence="3 10" id="KW-0813">Transport</keyword>
<dbReference type="Proteomes" id="UP000282211">
    <property type="component" value="Unassembled WGS sequence"/>
</dbReference>
<dbReference type="PANTHER" id="PTHR32552:SF90">
    <property type="entry name" value="METAL-PSEUDOPALINE RECEPTOR CNTO"/>
    <property type="match status" value="1"/>
</dbReference>
<evidence type="ECO:0000256" key="2">
    <source>
        <dbReference type="ARBA" id="ARBA00009810"/>
    </source>
</evidence>
<evidence type="ECO:0000313" key="15">
    <source>
        <dbReference type="Proteomes" id="UP000282211"/>
    </source>
</evidence>
<dbReference type="InterPro" id="IPR037066">
    <property type="entry name" value="Plug_dom_sf"/>
</dbReference>
<evidence type="ECO:0000313" key="14">
    <source>
        <dbReference type="EMBL" id="RKQ68854.1"/>
    </source>
</evidence>
<comment type="similarity">
    <text evidence="2 10 11">Belongs to the TonB-dependent receptor family.</text>
</comment>
<evidence type="ECO:0000256" key="6">
    <source>
        <dbReference type="ARBA" id="ARBA00023077"/>
    </source>
</evidence>
<dbReference type="InterPro" id="IPR039426">
    <property type="entry name" value="TonB-dep_rcpt-like"/>
</dbReference>
<gene>
    <name evidence="14" type="ORF">DES40_1628</name>
</gene>
<evidence type="ECO:0000256" key="8">
    <source>
        <dbReference type="ARBA" id="ARBA00023170"/>
    </source>
</evidence>
<dbReference type="PANTHER" id="PTHR32552">
    <property type="entry name" value="FERRICHROME IRON RECEPTOR-RELATED"/>
    <property type="match status" value="1"/>
</dbReference>
<dbReference type="PROSITE" id="PS52016">
    <property type="entry name" value="TONB_DEPENDENT_REC_3"/>
    <property type="match status" value="1"/>
</dbReference>
<evidence type="ECO:0000259" key="12">
    <source>
        <dbReference type="Pfam" id="PF00593"/>
    </source>
</evidence>
<dbReference type="NCBIfam" id="TIGR01783">
    <property type="entry name" value="TonB-siderophor"/>
    <property type="match status" value="1"/>
</dbReference>
<dbReference type="GO" id="GO:0015891">
    <property type="term" value="P:siderophore transport"/>
    <property type="evidence" value="ECO:0007669"/>
    <property type="project" value="InterPro"/>
</dbReference>
<dbReference type="Gene3D" id="2.40.170.20">
    <property type="entry name" value="TonB-dependent receptor, beta-barrel domain"/>
    <property type="match status" value="1"/>
</dbReference>
<organism evidence="14 15">
    <name type="scientific">Litorimonas taeanensis</name>
    <dbReference type="NCBI Taxonomy" id="568099"/>
    <lineage>
        <taxon>Bacteria</taxon>
        <taxon>Pseudomonadati</taxon>
        <taxon>Pseudomonadota</taxon>
        <taxon>Alphaproteobacteria</taxon>
        <taxon>Maricaulales</taxon>
        <taxon>Robiginitomaculaceae</taxon>
    </lineage>
</organism>
<dbReference type="GO" id="GO:0015344">
    <property type="term" value="F:siderophore uptake transmembrane transporter activity"/>
    <property type="evidence" value="ECO:0007669"/>
    <property type="project" value="TreeGrafter"/>
</dbReference>
<dbReference type="GO" id="GO:0009279">
    <property type="term" value="C:cell outer membrane"/>
    <property type="evidence" value="ECO:0007669"/>
    <property type="project" value="UniProtKB-SubCell"/>
</dbReference>
<evidence type="ECO:0000256" key="9">
    <source>
        <dbReference type="ARBA" id="ARBA00023237"/>
    </source>
</evidence>
<feature type="domain" description="TonB-dependent receptor plug" evidence="13">
    <location>
        <begin position="32"/>
        <end position="134"/>
    </location>
</feature>